<reference evidence="3" key="1">
    <citation type="submission" date="2025-08" db="UniProtKB">
        <authorList>
            <consortium name="RefSeq"/>
        </authorList>
    </citation>
    <scope>IDENTIFICATION</scope>
</reference>
<dbReference type="OrthoDB" id="9833136at2759"/>
<name>A0A2Y9E9K5_TRIMA</name>
<evidence type="ECO:0000313" key="3">
    <source>
        <dbReference type="RefSeq" id="XP_004389009.1"/>
    </source>
</evidence>
<dbReference type="KEGG" id="tmu:101360458"/>
<dbReference type="RefSeq" id="XP_004389009.1">
    <property type="nucleotide sequence ID" value="XM_004388952.1"/>
</dbReference>
<protein>
    <submittedName>
        <fullName evidence="3">CPX chromosomal region candidate gene 1 protein</fullName>
    </submittedName>
</protein>
<feature type="region of interest" description="Disordered" evidence="1">
    <location>
        <begin position="1"/>
        <end position="87"/>
    </location>
</feature>
<dbReference type="AlphaFoldDB" id="A0A2Y9E9K5"/>
<sequence length="305" mass="34832">MTSPTEEGSDPADNALNNSEEVAPNDCNADIEPSFADLNRACQMETDQTDREPNTPTSQEDDGSRAAENSELEVQKTQKEPQKENSEDLSLLIQIPIPRKWVFHKPLTDRSSFYSGKVEMKTSSSCHASINHKSPLQLSVSWRIPFINNHDLRRMILRLLCGRYIPQAGSRPNGVRMKQEYVAFLPRPNALSSGERAIIFGRPLRVYYHRPLIERIASGKFYKSGDTKGKNGFHIFVRPVFCVPRAQLQSTFNRKIFEDHLRYNHNMPIVIIGTSNDWKYLCPICGNTFSTLVEFRQHSCSFPRN</sequence>
<dbReference type="InParanoid" id="A0A2Y9E9K5"/>
<feature type="compositionally biased region" description="Basic and acidic residues" evidence="1">
    <location>
        <begin position="73"/>
        <end position="86"/>
    </location>
</feature>
<keyword evidence="2" id="KW-1185">Reference proteome</keyword>
<dbReference type="GeneID" id="101360458"/>
<evidence type="ECO:0000313" key="2">
    <source>
        <dbReference type="Proteomes" id="UP000248480"/>
    </source>
</evidence>
<accession>A0A2Y9E9K5</accession>
<proteinExistence type="predicted"/>
<dbReference type="Proteomes" id="UP000248480">
    <property type="component" value="Unplaced"/>
</dbReference>
<evidence type="ECO:0000256" key="1">
    <source>
        <dbReference type="SAM" id="MobiDB-lite"/>
    </source>
</evidence>
<gene>
    <name evidence="3" type="primary">CPXCR1</name>
</gene>
<dbReference type="CTD" id="53336"/>
<organism evidence="2 3">
    <name type="scientific">Trichechus manatus latirostris</name>
    <name type="common">Florida manatee</name>
    <dbReference type="NCBI Taxonomy" id="127582"/>
    <lineage>
        <taxon>Eukaryota</taxon>
        <taxon>Metazoa</taxon>
        <taxon>Chordata</taxon>
        <taxon>Craniata</taxon>
        <taxon>Vertebrata</taxon>
        <taxon>Euteleostomi</taxon>
        <taxon>Mammalia</taxon>
        <taxon>Eutheria</taxon>
        <taxon>Afrotheria</taxon>
        <taxon>Sirenia</taxon>
        <taxon>Trichechidae</taxon>
        <taxon>Trichechus</taxon>
    </lineage>
</organism>